<sequence length="316" mass="32964">MRNRFFAELAAAAVANPDIVLITADIGFGAVEEFVSRCPDQFVNAGVAEQNMTGLATGMALAGARVFTYSIANFPTLRCLEQIRNDVAYHHADVTVVAVGGGLAYGALGMSHHATEDLAIMRSIPGLAVAAPGDAVETSAVMGELLANGGPAYLRLGKSGEPDVHPRQMRLCRGESIPIRSGGGQLAVFSTGAILDATLKAADLLAQAGVRADVRSFPWLDPLDTVAVQDAANRYDTIVTVEEHSITGGLGSAVAEILAELPGSAPLIRVALPARFSSLVGDQDHLRRAHGLDPAAISARVLEQLEVNRGLAAQAR</sequence>
<reference evidence="2 3" key="1">
    <citation type="submission" date="2024-10" db="EMBL/GenBank/DDBJ databases">
        <title>The Natural Products Discovery Center: Release of the First 8490 Sequenced Strains for Exploring Actinobacteria Biosynthetic Diversity.</title>
        <authorList>
            <person name="Kalkreuter E."/>
            <person name="Kautsar S.A."/>
            <person name="Yang D."/>
            <person name="Bader C.D."/>
            <person name="Teijaro C.N."/>
            <person name="Fluegel L."/>
            <person name="Davis C.M."/>
            <person name="Simpson J.R."/>
            <person name="Lauterbach L."/>
            <person name="Steele A.D."/>
            <person name="Gui C."/>
            <person name="Meng S."/>
            <person name="Li G."/>
            <person name="Viehrig K."/>
            <person name="Ye F."/>
            <person name="Su P."/>
            <person name="Kiefer A.F."/>
            <person name="Nichols A."/>
            <person name="Cepeda A.J."/>
            <person name="Yan W."/>
            <person name="Fan B."/>
            <person name="Jiang Y."/>
            <person name="Adhikari A."/>
            <person name="Zheng C.-J."/>
            <person name="Schuster L."/>
            <person name="Cowan T.M."/>
            <person name="Smanski M.J."/>
            <person name="Chevrette M.G."/>
            <person name="De Carvalho L.P.S."/>
            <person name="Shen B."/>
        </authorList>
    </citation>
    <scope>NUCLEOTIDE SEQUENCE [LARGE SCALE GENOMIC DNA]</scope>
    <source>
        <strain evidence="2 3">NPDC000087</strain>
    </source>
</reference>
<name>A0ABW6WUX7_9ACTN</name>
<dbReference type="CDD" id="cd07033">
    <property type="entry name" value="TPP_PYR_DXS_TK_like"/>
    <property type="match status" value="1"/>
</dbReference>
<accession>A0ABW6WUX7</accession>
<dbReference type="PANTHER" id="PTHR43825">
    <property type="entry name" value="PYRUVATE DEHYDROGENASE E1 COMPONENT"/>
    <property type="match status" value="1"/>
</dbReference>
<dbReference type="Gene3D" id="3.40.50.970">
    <property type="match status" value="1"/>
</dbReference>
<dbReference type="SUPFAM" id="SSF52518">
    <property type="entry name" value="Thiamin diphosphate-binding fold (THDP-binding)"/>
    <property type="match status" value="1"/>
</dbReference>
<dbReference type="Pfam" id="PF02779">
    <property type="entry name" value="Transket_pyr"/>
    <property type="match status" value="1"/>
</dbReference>
<dbReference type="Proteomes" id="UP001602245">
    <property type="component" value="Unassembled WGS sequence"/>
</dbReference>
<dbReference type="InterPro" id="IPR009014">
    <property type="entry name" value="Transketo_C/PFOR_II"/>
</dbReference>
<dbReference type="PANTHER" id="PTHR43825:SF1">
    <property type="entry name" value="TRANSKETOLASE-LIKE PYRIMIDINE-BINDING DOMAIN-CONTAINING PROTEIN"/>
    <property type="match status" value="1"/>
</dbReference>
<gene>
    <name evidence="2" type="ORF">ACFY35_43770</name>
</gene>
<keyword evidence="3" id="KW-1185">Reference proteome</keyword>
<protein>
    <submittedName>
        <fullName evidence="2">Transketolase family protein</fullName>
    </submittedName>
</protein>
<dbReference type="InterPro" id="IPR029061">
    <property type="entry name" value="THDP-binding"/>
</dbReference>
<dbReference type="InterPro" id="IPR005475">
    <property type="entry name" value="Transketolase-like_Pyr-bd"/>
</dbReference>
<dbReference type="RefSeq" id="WP_020517169.1">
    <property type="nucleotide sequence ID" value="NZ_JBIAZU010000008.1"/>
</dbReference>
<dbReference type="InterPro" id="IPR033248">
    <property type="entry name" value="Transketolase_C"/>
</dbReference>
<dbReference type="Pfam" id="PF02780">
    <property type="entry name" value="Transketolase_C"/>
    <property type="match status" value="1"/>
</dbReference>
<feature type="domain" description="Transketolase-like pyrimidine-binding" evidence="1">
    <location>
        <begin position="1"/>
        <end position="163"/>
    </location>
</feature>
<organism evidence="2 3">
    <name type="scientific">Paractinoplanes globisporus</name>
    <dbReference type="NCBI Taxonomy" id="113565"/>
    <lineage>
        <taxon>Bacteria</taxon>
        <taxon>Bacillati</taxon>
        <taxon>Actinomycetota</taxon>
        <taxon>Actinomycetes</taxon>
        <taxon>Micromonosporales</taxon>
        <taxon>Micromonosporaceae</taxon>
        <taxon>Paractinoplanes</taxon>
    </lineage>
</organism>
<comment type="caution">
    <text evidence="2">The sequence shown here is derived from an EMBL/GenBank/DDBJ whole genome shotgun (WGS) entry which is preliminary data.</text>
</comment>
<evidence type="ECO:0000259" key="1">
    <source>
        <dbReference type="SMART" id="SM00861"/>
    </source>
</evidence>
<dbReference type="InterPro" id="IPR051157">
    <property type="entry name" value="PDH/Transketolase"/>
</dbReference>
<proteinExistence type="predicted"/>
<evidence type="ECO:0000313" key="2">
    <source>
        <dbReference type="EMBL" id="MFF5296399.1"/>
    </source>
</evidence>
<evidence type="ECO:0000313" key="3">
    <source>
        <dbReference type="Proteomes" id="UP001602245"/>
    </source>
</evidence>
<dbReference type="Gene3D" id="3.40.50.920">
    <property type="match status" value="1"/>
</dbReference>
<dbReference type="SMART" id="SM00861">
    <property type="entry name" value="Transket_pyr"/>
    <property type="match status" value="1"/>
</dbReference>
<dbReference type="EMBL" id="JBIAZU010000008">
    <property type="protein sequence ID" value="MFF5296399.1"/>
    <property type="molecule type" value="Genomic_DNA"/>
</dbReference>
<dbReference type="SUPFAM" id="SSF52922">
    <property type="entry name" value="TK C-terminal domain-like"/>
    <property type="match status" value="1"/>
</dbReference>